<dbReference type="Gene3D" id="2.40.50.140">
    <property type="entry name" value="Nucleic acid-binding proteins"/>
    <property type="match status" value="1"/>
</dbReference>
<keyword evidence="2" id="KW-0436">Ligase</keyword>
<keyword evidence="9" id="KW-1185">Reference proteome</keyword>
<dbReference type="InterPro" id="IPR016059">
    <property type="entry name" value="DNA_ligase_ATP-dep_CS"/>
</dbReference>
<dbReference type="GO" id="GO:0006303">
    <property type="term" value="P:double-strand break repair via nonhomologous end joining"/>
    <property type="evidence" value="ECO:0007669"/>
    <property type="project" value="TreeGrafter"/>
</dbReference>
<dbReference type="Proteomes" id="UP000313359">
    <property type="component" value="Unassembled WGS sequence"/>
</dbReference>
<dbReference type="SUPFAM" id="SSF56091">
    <property type="entry name" value="DNA ligase/mRNA capping enzyme, catalytic domain"/>
    <property type="match status" value="1"/>
</dbReference>
<sequence>MSALPDDDGIPFSFFVELVDAIADIRPHKVSEKQSRTTRYVETPAYKTFRRWVERFRERYSPLPPDTTAIVFRLLFPDEDVKRKYGLQETRLAQHLVKILGVSSATQCRGERLRNWQQEDTMGCLGDEVKDVMLGTAHSQASTVAVTIAQVDALLTELAAKSAYSHSAVHASFSATNSPRRSREAILTTLYHSLSPNECAVVTQIILKDLRPILYPIPRSANHPTIALLHYNSTAVTPLSKESAMRAWDPSGRMSVIFRSRANIEDAAQTYERLKPGDAMPDPVCGTPIQVRIPKCSKGLGCVQALKLLRGADKVWVETKYDGERAQIHLRLDEAGDPHIKIYSKSGRESTLDRAGIHDIVCDALGISRQPSTGDGQADEPSLKQDIVVEAEMVAFSETTNRIDEFWRIRSLIASTAIGVRHKTPPPAPSTAEGMDSQCSMISNGSDGGTRHLALVFFDILLLDGTSLLSFPYSERRAVLERVIRTTPGYSMLAERTCIDMKHGDPADALRKTFATLVADYQEGAVLKADGAQYGEWRLPWVKLKRDYIDGYGDTVDLVLLGAAWDKDRARELRVSPTVYTTFYFGLLANADDCKSNPSSRPLFEVVFTSAYGLSRQQLEQVNFMIKSMDAVPYSARVCKDVIEQLPYAFNLCPNLPQPAVLLQKPLLAELFGAGFSKAQGSMFYELRFPRVSKVHRPSERPWSDGITLQEYQQIARAAVGRDRPGKAEDDWAKTIFRPDEPASPGVRCPKKRKQTEMFWIEKLEVADGKTRSGGSPSKRARPDTAATRRKANGVGNTENIANGGEGMIDENAPDTGTESLRSRLGLACLTSVTNVAVAAAVSSPIQHLSGTSVDVLPRVYPSSTTPVRDLPKSMDKTLRRASLGQAPPPVATPGVPLPQTPPLTTMKPARQGPQPTLILKAEDVEGRLDLGAPLASPVTLHRFLQDSVVWLARPHGTARPLWRAPSHSVVPTGNHVNTLDAVMIACGWDSTPPCGWAKRGVIFVDVSEQAQGFLKNTLNELASRRAALLERKMTARCKPILILNMKMLAYDALDETLTADEVEARAICRFG</sequence>
<dbReference type="GO" id="GO:0003677">
    <property type="term" value="F:DNA binding"/>
    <property type="evidence" value="ECO:0007669"/>
    <property type="project" value="InterPro"/>
</dbReference>
<evidence type="ECO:0000313" key="9">
    <source>
        <dbReference type="Proteomes" id="UP000313359"/>
    </source>
</evidence>
<comment type="similarity">
    <text evidence="1">Belongs to the ATP-dependent DNA ligase family.</text>
</comment>
<dbReference type="GO" id="GO:0005524">
    <property type="term" value="F:ATP binding"/>
    <property type="evidence" value="ECO:0007669"/>
    <property type="project" value="UniProtKB-KW"/>
</dbReference>
<dbReference type="GO" id="GO:0006297">
    <property type="term" value="P:nucleotide-excision repair, DNA gap filling"/>
    <property type="evidence" value="ECO:0007669"/>
    <property type="project" value="TreeGrafter"/>
</dbReference>
<dbReference type="InterPro" id="IPR036599">
    <property type="entry name" value="DNA_ligase_N_sf"/>
</dbReference>
<dbReference type="AlphaFoldDB" id="A0A5C2SLF1"/>
<dbReference type="PROSITE" id="PS00697">
    <property type="entry name" value="DNA_LIGASE_A1"/>
    <property type="match status" value="1"/>
</dbReference>
<proteinExistence type="inferred from homology"/>
<evidence type="ECO:0000256" key="1">
    <source>
        <dbReference type="ARBA" id="ARBA00007572"/>
    </source>
</evidence>
<dbReference type="Pfam" id="PF04675">
    <property type="entry name" value="DNA_ligase_A_N"/>
    <property type="match status" value="1"/>
</dbReference>
<keyword evidence="4" id="KW-0067">ATP-binding</keyword>
<dbReference type="GO" id="GO:0032807">
    <property type="term" value="C:DNA ligase IV complex"/>
    <property type="evidence" value="ECO:0007669"/>
    <property type="project" value="TreeGrafter"/>
</dbReference>
<dbReference type="PROSITE" id="PS50160">
    <property type="entry name" value="DNA_LIGASE_A3"/>
    <property type="match status" value="1"/>
</dbReference>
<evidence type="ECO:0000259" key="7">
    <source>
        <dbReference type="PROSITE" id="PS50160"/>
    </source>
</evidence>
<dbReference type="InterPro" id="IPR029710">
    <property type="entry name" value="LIG4"/>
</dbReference>
<name>A0A5C2SLF1_9APHY</name>
<feature type="region of interest" description="Disordered" evidence="6">
    <location>
        <begin position="768"/>
        <end position="812"/>
    </location>
</feature>
<dbReference type="Gene3D" id="1.10.3260.10">
    <property type="entry name" value="DNA ligase, ATP-dependent, N-terminal domain"/>
    <property type="match status" value="1"/>
</dbReference>
<reference evidence="8" key="1">
    <citation type="journal article" date="2018" name="Genome Biol. Evol.">
        <title>Genomics and development of Lentinus tigrinus, a white-rot wood-decaying mushroom with dimorphic fruiting bodies.</title>
        <authorList>
            <person name="Wu B."/>
            <person name="Xu Z."/>
            <person name="Knudson A."/>
            <person name="Carlson A."/>
            <person name="Chen N."/>
            <person name="Kovaka S."/>
            <person name="LaButti K."/>
            <person name="Lipzen A."/>
            <person name="Pennachio C."/>
            <person name="Riley R."/>
            <person name="Schakwitz W."/>
            <person name="Umezawa K."/>
            <person name="Ohm R.A."/>
            <person name="Grigoriev I.V."/>
            <person name="Nagy L.G."/>
            <person name="Gibbons J."/>
            <person name="Hibbett D."/>
        </authorList>
    </citation>
    <scope>NUCLEOTIDE SEQUENCE [LARGE SCALE GENOMIC DNA]</scope>
    <source>
        <strain evidence="8">ALCF2SS1-6</strain>
    </source>
</reference>
<dbReference type="InterPro" id="IPR012308">
    <property type="entry name" value="DNA_ligase_ATP-dep_N"/>
</dbReference>
<dbReference type="GO" id="GO:0006310">
    <property type="term" value="P:DNA recombination"/>
    <property type="evidence" value="ECO:0007669"/>
    <property type="project" value="InterPro"/>
</dbReference>
<gene>
    <name evidence="8" type="ORF">L227DRAFT_584179</name>
</gene>
<dbReference type="GO" id="GO:0003910">
    <property type="term" value="F:DNA ligase (ATP) activity"/>
    <property type="evidence" value="ECO:0007669"/>
    <property type="project" value="InterPro"/>
</dbReference>
<protein>
    <recommendedName>
        <fullName evidence="7">ATP-dependent DNA ligase family profile domain-containing protein</fullName>
    </recommendedName>
</protein>
<keyword evidence="3" id="KW-0547">Nucleotide-binding</keyword>
<dbReference type="EMBL" id="ML122254">
    <property type="protein sequence ID" value="RPD64481.1"/>
    <property type="molecule type" value="Genomic_DNA"/>
</dbReference>
<dbReference type="InterPro" id="IPR012310">
    <property type="entry name" value="DNA_ligase_ATP-dep_cent"/>
</dbReference>
<evidence type="ECO:0000256" key="6">
    <source>
        <dbReference type="SAM" id="MobiDB-lite"/>
    </source>
</evidence>
<evidence type="ECO:0000256" key="5">
    <source>
        <dbReference type="ARBA" id="ARBA00023242"/>
    </source>
</evidence>
<dbReference type="InterPro" id="IPR012340">
    <property type="entry name" value="NA-bd_OB-fold"/>
</dbReference>
<accession>A0A5C2SLF1</accession>
<organism evidence="8 9">
    <name type="scientific">Lentinus tigrinus ALCF2SS1-6</name>
    <dbReference type="NCBI Taxonomy" id="1328759"/>
    <lineage>
        <taxon>Eukaryota</taxon>
        <taxon>Fungi</taxon>
        <taxon>Dikarya</taxon>
        <taxon>Basidiomycota</taxon>
        <taxon>Agaricomycotina</taxon>
        <taxon>Agaricomycetes</taxon>
        <taxon>Polyporales</taxon>
        <taxon>Polyporaceae</taxon>
        <taxon>Lentinus</taxon>
    </lineage>
</organism>
<dbReference type="OrthoDB" id="7482721at2759"/>
<dbReference type="Gene3D" id="3.30.470.30">
    <property type="entry name" value="DNA ligase/mRNA capping enzyme"/>
    <property type="match status" value="1"/>
</dbReference>
<evidence type="ECO:0000313" key="8">
    <source>
        <dbReference type="EMBL" id="RPD64481.1"/>
    </source>
</evidence>
<evidence type="ECO:0000256" key="4">
    <source>
        <dbReference type="ARBA" id="ARBA00022840"/>
    </source>
</evidence>
<dbReference type="STRING" id="1328759.A0A5C2SLF1"/>
<dbReference type="PANTHER" id="PTHR45997">
    <property type="entry name" value="DNA LIGASE 4"/>
    <property type="match status" value="1"/>
</dbReference>
<evidence type="ECO:0000256" key="3">
    <source>
        <dbReference type="ARBA" id="ARBA00022741"/>
    </source>
</evidence>
<dbReference type="Pfam" id="PF01068">
    <property type="entry name" value="DNA_ligase_A_M"/>
    <property type="match status" value="1"/>
</dbReference>
<keyword evidence="5" id="KW-0539">Nucleus</keyword>
<dbReference type="PANTHER" id="PTHR45997:SF2">
    <property type="entry name" value="ATP DEPENDENT DNA LIGASE DOMAIN PROTEIN (AFU_ORTHOLOGUE AFUA_5G02430)"/>
    <property type="match status" value="1"/>
</dbReference>
<feature type="domain" description="ATP-dependent DNA ligase family profile" evidence="7">
    <location>
        <begin position="455"/>
        <end position="569"/>
    </location>
</feature>
<evidence type="ECO:0000256" key="2">
    <source>
        <dbReference type="ARBA" id="ARBA00022598"/>
    </source>
</evidence>